<evidence type="ECO:0000256" key="1">
    <source>
        <dbReference type="ARBA" id="ARBA00004370"/>
    </source>
</evidence>
<evidence type="ECO:0000313" key="7">
    <source>
        <dbReference type="Proteomes" id="UP000283530"/>
    </source>
</evidence>
<sequence length="459" mass="50924">MSAPTVAVGTNSAVMNGPSLVLDPNSKLNNRRRVVTSMEKRISVETFTKEGYSDPRCGERVGTGKDVGHLIRGGAGSAERFDEFPLSPRKRKGIPKPGKPRWKRVISVLTKNLILLLVLFWLGQKIRHWVAKYQDGVVSSDRVLGFEGRISEVEALLKSTAKMMQAKVDVVDKRIESEVGSLRREVTERVEEKSVLVESQLKELGDRTESLEKALADLRVASFLTKEEFEIFENELKASQEQKGGEEELNLDKIKALAKEIVEKEIEKHAADGLGRVDYALALGGGRVVRHSEPFLLEKASSWLTVGKIKIGVHYTAHKMLEPSFGEPGQCFALKGSAGFVVIRLRTAIIPEAVTLEHVAKSVAYDRSSAPKDCQVSGWFQGHDEDPFVQVDKTFMLAEFAYDLEKSNAQTFNIDASDAGLINMVRFDFTSNQGNLQHTCIYRLRVHGHESDSLATSAV</sequence>
<feature type="domain" description="SUN" evidence="5">
    <location>
        <begin position="284"/>
        <end position="451"/>
    </location>
</feature>
<dbReference type="Pfam" id="PF07738">
    <property type="entry name" value="Sad1_UNC"/>
    <property type="match status" value="1"/>
</dbReference>
<keyword evidence="2" id="KW-0812">Transmembrane</keyword>
<dbReference type="GO" id="GO:0043495">
    <property type="term" value="F:protein-membrane adaptor activity"/>
    <property type="evidence" value="ECO:0007669"/>
    <property type="project" value="TreeGrafter"/>
</dbReference>
<keyword evidence="4" id="KW-0472">Membrane</keyword>
<evidence type="ECO:0000256" key="2">
    <source>
        <dbReference type="ARBA" id="ARBA00022692"/>
    </source>
</evidence>
<dbReference type="PROSITE" id="PS51469">
    <property type="entry name" value="SUN"/>
    <property type="match status" value="1"/>
</dbReference>
<evidence type="ECO:0000259" key="5">
    <source>
        <dbReference type="PROSITE" id="PS51469"/>
    </source>
</evidence>
<gene>
    <name evidence="6" type="ORF">CKAN_00429500</name>
</gene>
<reference evidence="6 7" key="1">
    <citation type="journal article" date="2019" name="Nat. Plants">
        <title>Stout camphor tree genome fills gaps in understanding of flowering plant genome evolution.</title>
        <authorList>
            <person name="Chaw S.M."/>
            <person name="Liu Y.C."/>
            <person name="Wu Y.W."/>
            <person name="Wang H.Y."/>
            <person name="Lin C.I."/>
            <person name="Wu C.S."/>
            <person name="Ke H.M."/>
            <person name="Chang L.Y."/>
            <person name="Hsu C.Y."/>
            <person name="Yang H.T."/>
            <person name="Sudianto E."/>
            <person name="Hsu M.H."/>
            <person name="Wu K.P."/>
            <person name="Wang L.N."/>
            <person name="Leebens-Mack J.H."/>
            <person name="Tsai I.J."/>
        </authorList>
    </citation>
    <scope>NUCLEOTIDE SEQUENCE [LARGE SCALE GENOMIC DNA]</scope>
    <source>
        <strain evidence="7">cv. Chaw 1501</strain>
        <tissue evidence="6">Young leaves</tissue>
    </source>
</reference>
<dbReference type="STRING" id="337451.A0A443NBI3"/>
<evidence type="ECO:0000256" key="4">
    <source>
        <dbReference type="ARBA" id="ARBA00023136"/>
    </source>
</evidence>
<dbReference type="PANTHER" id="PTHR12911:SF8">
    <property type="entry name" value="KLAROID PROTEIN-RELATED"/>
    <property type="match status" value="1"/>
</dbReference>
<dbReference type="Proteomes" id="UP000283530">
    <property type="component" value="Unassembled WGS sequence"/>
</dbReference>
<proteinExistence type="predicted"/>
<accession>A0A443NBI3</accession>
<dbReference type="InterPro" id="IPR045119">
    <property type="entry name" value="SUN1-5"/>
</dbReference>
<keyword evidence="7" id="KW-1185">Reference proteome</keyword>
<dbReference type="GO" id="GO:0016020">
    <property type="term" value="C:membrane"/>
    <property type="evidence" value="ECO:0007669"/>
    <property type="project" value="UniProtKB-SubCell"/>
</dbReference>
<dbReference type="Gene3D" id="2.60.120.260">
    <property type="entry name" value="Galactose-binding domain-like"/>
    <property type="match status" value="1"/>
</dbReference>
<protein>
    <submittedName>
        <fullName evidence="6">Protein SAD1/UNC-84 domain-containing protein</fullName>
    </submittedName>
</protein>
<comment type="caution">
    <text evidence="6">The sequence shown here is derived from an EMBL/GenBank/DDBJ whole genome shotgun (WGS) entry which is preliminary data.</text>
</comment>
<dbReference type="InterPro" id="IPR012919">
    <property type="entry name" value="SUN_dom"/>
</dbReference>
<dbReference type="OrthoDB" id="342281at2759"/>
<dbReference type="AlphaFoldDB" id="A0A443NBI3"/>
<keyword evidence="3" id="KW-1133">Transmembrane helix</keyword>
<comment type="subcellular location">
    <subcellularLocation>
        <location evidence="1">Membrane</location>
    </subcellularLocation>
</comment>
<name>A0A443NBI3_9MAGN</name>
<evidence type="ECO:0000313" key="6">
    <source>
        <dbReference type="EMBL" id="RWR75889.1"/>
    </source>
</evidence>
<dbReference type="EMBL" id="QPKB01000002">
    <property type="protein sequence ID" value="RWR75889.1"/>
    <property type="molecule type" value="Genomic_DNA"/>
</dbReference>
<organism evidence="6 7">
    <name type="scientific">Cinnamomum micranthum f. kanehirae</name>
    <dbReference type="NCBI Taxonomy" id="337451"/>
    <lineage>
        <taxon>Eukaryota</taxon>
        <taxon>Viridiplantae</taxon>
        <taxon>Streptophyta</taxon>
        <taxon>Embryophyta</taxon>
        <taxon>Tracheophyta</taxon>
        <taxon>Spermatophyta</taxon>
        <taxon>Magnoliopsida</taxon>
        <taxon>Magnoliidae</taxon>
        <taxon>Laurales</taxon>
        <taxon>Lauraceae</taxon>
        <taxon>Cinnamomum</taxon>
    </lineage>
</organism>
<evidence type="ECO:0000256" key="3">
    <source>
        <dbReference type="ARBA" id="ARBA00022989"/>
    </source>
</evidence>
<dbReference type="PANTHER" id="PTHR12911">
    <property type="entry name" value="SAD1/UNC-84-LIKE PROTEIN-RELATED"/>
    <property type="match status" value="1"/>
</dbReference>
<dbReference type="GO" id="GO:0005635">
    <property type="term" value="C:nuclear envelope"/>
    <property type="evidence" value="ECO:0007669"/>
    <property type="project" value="UniProtKB-ARBA"/>
</dbReference>